<gene>
    <name evidence="1" type="ORF">ATOP_09150</name>
</gene>
<proteinExistence type="predicted"/>
<name>A0AAV5B4A8_9ACTN</name>
<dbReference type="Gene3D" id="3.40.50.300">
    <property type="entry name" value="P-loop containing nucleotide triphosphate hydrolases"/>
    <property type="match status" value="1"/>
</dbReference>
<keyword evidence="2" id="KW-1185">Reference proteome</keyword>
<accession>A0AAV5B4A8</accession>
<dbReference type="RefSeq" id="WP_265590756.1">
    <property type="nucleotide sequence ID" value="NZ_BQKC01000001.1"/>
</dbReference>
<dbReference type="Proteomes" id="UP001055025">
    <property type="component" value="Unassembled WGS sequence"/>
</dbReference>
<protein>
    <submittedName>
        <fullName evidence="1">Uncharacterized protein</fullName>
    </submittedName>
</protein>
<dbReference type="InterPro" id="IPR027417">
    <property type="entry name" value="P-loop_NTPase"/>
</dbReference>
<comment type="caution">
    <text evidence="1">The sequence shown here is derived from an EMBL/GenBank/DDBJ whole genome shotgun (WGS) entry which is preliminary data.</text>
</comment>
<dbReference type="EMBL" id="BQKC01000001">
    <property type="protein sequence ID" value="GJM55260.1"/>
    <property type="molecule type" value="Genomic_DNA"/>
</dbReference>
<reference evidence="1" key="1">
    <citation type="journal article" date="2022" name="Int. J. Syst. Evol. Microbiol.">
        <title>Granulimonas faecalis gen. nov., sp. nov., and Leptogranulimonas caecicola gen. nov., sp. nov., novel lactate-producing Atopobiaceae bacteria isolated from mouse intestines, and an emended description of the family Atopobiaceae.</title>
        <authorList>
            <person name="Morinaga K."/>
            <person name="Kusada H."/>
            <person name="Sakamoto S."/>
            <person name="Murakami T."/>
            <person name="Toyoda A."/>
            <person name="Mori H."/>
            <person name="Meng X.Y."/>
            <person name="Takashino M."/>
            <person name="Murotomi K."/>
            <person name="Tamaki H."/>
        </authorList>
    </citation>
    <scope>NUCLEOTIDE SEQUENCE</scope>
    <source>
        <strain evidence="1">OPF53</strain>
    </source>
</reference>
<evidence type="ECO:0000313" key="1">
    <source>
        <dbReference type="EMBL" id="GJM55260.1"/>
    </source>
</evidence>
<sequence>MPENPWYMMGKNPLLPDDWGDREGMIRRRERLKRVARAIGTLPYAFEVSRTVGPYGDRLVYEVRSRGDADMFCAAVNSMSLDFMSVTFRAWRMIPEAFDAGGKVVVDVASSHMRRLPANVVCRFIEFLRDGPGAPNDEAVSQGWSDVQAVPCALGVDLITGDPIHIRFGEFGGHLFVNGPRPDAEGLVDTALIQISLVARPHSVHLVMGERQDDPLQRYRLLPQHVEVCSTKQALEKGLKELNRRRTALDPYGCGFEMFNWSSAEAPIRLCYHDCYHHGSAGLGDPMRLMVISIPDVEHLLKGDVGVAKHAIREIERNGARYGVHLAATMSLPGAYCGCHKDSANAFSFCRVESLPNDCSLRPELPIAGGMYWSSNSFDGDGSGLGLAFDPMDESTFKALALRYCP</sequence>
<evidence type="ECO:0000313" key="2">
    <source>
        <dbReference type="Proteomes" id="UP001055025"/>
    </source>
</evidence>
<organism evidence="1 2">
    <name type="scientific">Granulimonas faecalis</name>
    <dbReference type="NCBI Taxonomy" id="2894155"/>
    <lineage>
        <taxon>Bacteria</taxon>
        <taxon>Bacillati</taxon>
        <taxon>Actinomycetota</taxon>
        <taxon>Coriobacteriia</taxon>
        <taxon>Coriobacteriales</taxon>
        <taxon>Kribbibacteriaceae</taxon>
        <taxon>Granulimonas</taxon>
    </lineage>
</organism>
<dbReference type="AlphaFoldDB" id="A0AAV5B4A8"/>